<evidence type="ECO:0000256" key="1">
    <source>
        <dbReference type="SAM" id="Phobius"/>
    </source>
</evidence>
<sequence>MMQSLFFKQKKPLTVVILGYILLAVLLSLLATNSGPLNQHIVLGFLSLLLIGYSNSYEVLHKFKLYKHFKFFGITLFKSKVVFPLPDYLIVFSAKYKQGAEWGSVAAMGKERGGDNYVIRLFKGNKHFTIYRTNTIEVANNKATELSNFLAIEIRGEN</sequence>
<dbReference type="RefSeq" id="WP_121064336.1">
    <property type="nucleotide sequence ID" value="NZ_RBIQ01000007.1"/>
</dbReference>
<keyword evidence="1" id="KW-0812">Transmembrane</keyword>
<keyword evidence="1" id="KW-1133">Transmembrane helix</keyword>
<proteinExistence type="predicted"/>
<name>A0A495EE27_9FLAO</name>
<dbReference type="Proteomes" id="UP000269412">
    <property type="component" value="Unassembled WGS sequence"/>
</dbReference>
<keyword evidence="1" id="KW-0472">Membrane</keyword>
<comment type="caution">
    <text evidence="2">The sequence shown here is derived from an EMBL/GenBank/DDBJ whole genome shotgun (WGS) entry which is preliminary data.</text>
</comment>
<organism evidence="2 3">
    <name type="scientific">Maribacter vaceletii</name>
    <dbReference type="NCBI Taxonomy" id="1206816"/>
    <lineage>
        <taxon>Bacteria</taxon>
        <taxon>Pseudomonadati</taxon>
        <taxon>Bacteroidota</taxon>
        <taxon>Flavobacteriia</taxon>
        <taxon>Flavobacteriales</taxon>
        <taxon>Flavobacteriaceae</taxon>
        <taxon>Maribacter</taxon>
    </lineage>
</organism>
<evidence type="ECO:0008006" key="4">
    <source>
        <dbReference type="Google" id="ProtNLM"/>
    </source>
</evidence>
<gene>
    <name evidence="2" type="ORF">CLV91_0882</name>
</gene>
<reference evidence="2 3" key="1">
    <citation type="submission" date="2018-10" db="EMBL/GenBank/DDBJ databases">
        <title>Genomic Encyclopedia of Archaeal and Bacterial Type Strains, Phase II (KMG-II): from individual species to whole genera.</title>
        <authorList>
            <person name="Goeker M."/>
        </authorList>
    </citation>
    <scope>NUCLEOTIDE SEQUENCE [LARGE SCALE GENOMIC DNA]</scope>
    <source>
        <strain evidence="2 3">DSM 25230</strain>
    </source>
</reference>
<accession>A0A495EE27</accession>
<protein>
    <recommendedName>
        <fullName evidence="4">PH (Pleckstrin Homology) domain-containing protein</fullName>
    </recommendedName>
</protein>
<feature type="transmembrane region" description="Helical" evidence="1">
    <location>
        <begin position="37"/>
        <end position="60"/>
    </location>
</feature>
<evidence type="ECO:0000313" key="3">
    <source>
        <dbReference type="Proteomes" id="UP000269412"/>
    </source>
</evidence>
<dbReference type="EMBL" id="RBIQ01000007">
    <property type="protein sequence ID" value="RKR14803.1"/>
    <property type="molecule type" value="Genomic_DNA"/>
</dbReference>
<keyword evidence="3" id="KW-1185">Reference proteome</keyword>
<evidence type="ECO:0000313" key="2">
    <source>
        <dbReference type="EMBL" id="RKR14803.1"/>
    </source>
</evidence>
<dbReference type="OrthoDB" id="1161417at2"/>
<dbReference type="AlphaFoldDB" id="A0A495EE27"/>
<feature type="transmembrane region" description="Helical" evidence="1">
    <location>
        <begin position="12"/>
        <end position="31"/>
    </location>
</feature>